<dbReference type="AlphaFoldDB" id="A0A5B7YEG3"/>
<accession>A0A5B7YEG3</accession>
<feature type="transmembrane region" description="Helical" evidence="1">
    <location>
        <begin position="76"/>
        <end position="98"/>
    </location>
</feature>
<evidence type="ECO:0000313" key="3">
    <source>
        <dbReference type="Proteomes" id="UP000304912"/>
    </source>
</evidence>
<reference evidence="2 3" key="1">
    <citation type="submission" date="2019-04" db="EMBL/GenBank/DDBJ databases">
        <title>Salinimonas iocasae sp. nov., a halophilic bacterium isolated from the outer tube casing of tubeworms in Okinawa Trough.</title>
        <authorList>
            <person name="Zhang H."/>
            <person name="Wang H."/>
            <person name="Li C."/>
        </authorList>
    </citation>
    <scope>NUCLEOTIDE SEQUENCE [LARGE SCALE GENOMIC DNA]</scope>
    <source>
        <strain evidence="2 3">KX18D6</strain>
    </source>
</reference>
<dbReference type="OrthoDB" id="6240672at2"/>
<name>A0A5B7YEG3_9ALTE</name>
<feature type="transmembrane region" description="Helical" evidence="1">
    <location>
        <begin position="25"/>
        <end position="51"/>
    </location>
</feature>
<dbReference type="RefSeq" id="WP_139756786.1">
    <property type="nucleotide sequence ID" value="NZ_CP039852.1"/>
</dbReference>
<keyword evidence="1" id="KW-0812">Transmembrane</keyword>
<sequence length="131" mass="15342">MNQLKYKDKSDQPVNRRNTPRERDVLYKIVVTINVMAWGLLFAAFIVFHFARPDFITGVQRFWNIPGQTDWSQDHVGMMFFLVKACLILTLSTMLLRIRRNRRRGDNYGINLYVLTVVGLLTLLVMTLSFT</sequence>
<evidence type="ECO:0008006" key="4">
    <source>
        <dbReference type="Google" id="ProtNLM"/>
    </source>
</evidence>
<keyword evidence="1" id="KW-1133">Transmembrane helix</keyword>
<keyword evidence="1" id="KW-0472">Membrane</keyword>
<organism evidence="2 3">
    <name type="scientific">Salinimonas iocasae</name>
    <dbReference type="NCBI Taxonomy" id="2572577"/>
    <lineage>
        <taxon>Bacteria</taxon>
        <taxon>Pseudomonadati</taxon>
        <taxon>Pseudomonadota</taxon>
        <taxon>Gammaproteobacteria</taxon>
        <taxon>Alteromonadales</taxon>
        <taxon>Alteromonadaceae</taxon>
        <taxon>Alteromonas/Salinimonas group</taxon>
        <taxon>Salinimonas</taxon>
    </lineage>
</organism>
<protein>
    <recommendedName>
        <fullName evidence="4">DUF1648 domain-containing protein</fullName>
    </recommendedName>
</protein>
<proteinExistence type="predicted"/>
<dbReference type="KEGG" id="salk:FBQ74_11410"/>
<feature type="transmembrane region" description="Helical" evidence="1">
    <location>
        <begin position="110"/>
        <end position="130"/>
    </location>
</feature>
<gene>
    <name evidence="2" type="ORF">FBQ74_11410</name>
</gene>
<evidence type="ECO:0000313" key="2">
    <source>
        <dbReference type="EMBL" id="QCZ94044.1"/>
    </source>
</evidence>
<evidence type="ECO:0000256" key="1">
    <source>
        <dbReference type="SAM" id="Phobius"/>
    </source>
</evidence>
<dbReference type="Proteomes" id="UP000304912">
    <property type="component" value="Chromosome"/>
</dbReference>
<keyword evidence="3" id="KW-1185">Reference proteome</keyword>
<dbReference type="EMBL" id="CP039852">
    <property type="protein sequence ID" value="QCZ94044.1"/>
    <property type="molecule type" value="Genomic_DNA"/>
</dbReference>